<dbReference type="GO" id="GO:0010041">
    <property type="term" value="P:response to iron(III) ion"/>
    <property type="evidence" value="ECO:0007669"/>
    <property type="project" value="TreeGrafter"/>
</dbReference>
<evidence type="ECO:0000313" key="10">
    <source>
        <dbReference type="EMBL" id="OGM31949.1"/>
    </source>
</evidence>
<comment type="subcellular location">
    <subcellularLocation>
        <location evidence="1">Cell membrane</location>
        <topology evidence="1">Multi-pass membrane protein</topology>
    </subcellularLocation>
</comment>
<dbReference type="PANTHER" id="PTHR33908">
    <property type="entry name" value="MANNOSYLTRANSFERASE YKCB-RELATED"/>
    <property type="match status" value="1"/>
</dbReference>
<evidence type="ECO:0000256" key="5">
    <source>
        <dbReference type="ARBA" id="ARBA00022692"/>
    </source>
</evidence>
<feature type="domain" description="Glycosyltransferase RgtA/B/C/D-like" evidence="9">
    <location>
        <begin position="70"/>
        <end position="226"/>
    </location>
</feature>
<feature type="transmembrane region" description="Helical" evidence="8">
    <location>
        <begin position="145"/>
        <end position="163"/>
    </location>
</feature>
<evidence type="ECO:0000256" key="4">
    <source>
        <dbReference type="ARBA" id="ARBA00022679"/>
    </source>
</evidence>
<evidence type="ECO:0000256" key="8">
    <source>
        <dbReference type="SAM" id="Phobius"/>
    </source>
</evidence>
<dbReference type="GO" id="GO:0016763">
    <property type="term" value="F:pentosyltransferase activity"/>
    <property type="evidence" value="ECO:0007669"/>
    <property type="project" value="TreeGrafter"/>
</dbReference>
<proteinExistence type="predicted"/>
<feature type="transmembrane region" description="Helical" evidence="8">
    <location>
        <begin position="215"/>
        <end position="235"/>
    </location>
</feature>
<dbReference type="InterPro" id="IPR050297">
    <property type="entry name" value="LipidA_mod_glycosyltrf_83"/>
</dbReference>
<evidence type="ECO:0000256" key="3">
    <source>
        <dbReference type="ARBA" id="ARBA00022676"/>
    </source>
</evidence>
<dbReference type="EMBL" id="MGGP01000019">
    <property type="protein sequence ID" value="OGM31949.1"/>
    <property type="molecule type" value="Genomic_DNA"/>
</dbReference>
<feature type="transmembrane region" description="Helical" evidence="8">
    <location>
        <begin position="395"/>
        <end position="414"/>
    </location>
</feature>
<evidence type="ECO:0000256" key="6">
    <source>
        <dbReference type="ARBA" id="ARBA00022989"/>
    </source>
</evidence>
<dbReference type="Pfam" id="PF13231">
    <property type="entry name" value="PMT_2"/>
    <property type="match status" value="1"/>
</dbReference>
<feature type="transmembrane region" description="Helical" evidence="8">
    <location>
        <begin position="6"/>
        <end position="22"/>
    </location>
</feature>
<accession>A0A1F7YYI2</accession>
<dbReference type="Proteomes" id="UP000178870">
    <property type="component" value="Unassembled WGS sequence"/>
</dbReference>
<name>A0A1F7YYI2_9BACT</name>
<dbReference type="GO" id="GO:0005886">
    <property type="term" value="C:plasma membrane"/>
    <property type="evidence" value="ECO:0007669"/>
    <property type="project" value="UniProtKB-SubCell"/>
</dbReference>
<keyword evidence="2" id="KW-1003">Cell membrane</keyword>
<feature type="transmembrane region" description="Helical" evidence="8">
    <location>
        <begin position="317"/>
        <end position="335"/>
    </location>
</feature>
<feature type="transmembrane region" description="Helical" evidence="8">
    <location>
        <begin position="342"/>
        <end position="359"/>
    </location>
</feature>
<evidence type="ECO:0000256" key="2">
    <source>
        <dbReference type="ARBA" id="ARBA00022475"/>
    </source>
</evidence>
<keyword evidence="3" id="KW-0328">Glycosyltransferase</keyword>
<reference evidence="10 11" key="1">
    <citation type="journal article" date="2016" name="Nat. Commun.">
        <title>Thousands of microbial genomes shed light on interconnected biogeochemical processes in an aquifer system.</title>
        <authorList>
            <person name="Anantharaman K."/>
            <person name="Brown C.T."/>
            <person name="Hug L.A."/>
            <person name="Sharon I."/>
            <person name="Castelle C.J."/>
            <person name="Probst A.J."/>
            <person name="Thomas B.C."/>
            <person name="Singh A."/>
            <person name="Wilkins M.J."/>
            <person name="Karaoz U."/>
            <person name="Brodie E.L."/>
            <person name="Williams K.H."/>
            <person name="Hubbard S.S."/>
            <person name="Banfield J.F."/>
        </authorList>
    </citation>
    <scope>NUCLEOTIDE SEQUENCE [LARGE SCALE GENOMIC DNA]</scope>
</reference>
<sequence>MKKKSVTIFVVIILVASFLRLYKLDSFPVSMFGDEMDVGYQAYSVLKTGNDYYGNFMPLHFHSLAEWRTPLYIYSVVPTVAIFGISPLGVRLPAAVFGILGIVAFYFLVSEISKKYLNTDYKLLATVASFLLAINPWHIQYSRAAFEVTELLFFLILGLLFLFRSFKNGKLLWISALAFALTPWVYSTAKLFTPLLLAFLVFVFRKEVFRLPRKYLVYAVCALALVGGPIAYSTVFGGGGQRFSYISVFSDPTIEHEVGVARDIDSWGNSLPSRALHNKFVIWSEAIAGNILQSYSTSFLFVDGDLNLRHSIEDMGMFYKPEFFALLLGIVYFFSRKADSKIKLFFLFWLVAGVLPSAITRDGGNHATRLILILLPLVFLISSGAVFLSKNRVIFFAYSMLLLLFFIIYQHQYWVHNPTYSERWWHYGWEEAVEAIKSVEQDFDKVVISTADEPPWIFFAGAYEYPPEKWQAQFPLEQKVTLEGFGEVSHIDKFYFGSPAGLQMYDWGKVLDKEMLYLASIKEVGVNLIREPERTPGDLVLLKSIAFPSGEPAFYLFTGRRSDEN</sequence>
<keyword evidence="5 8" id="KW-0812">Transmembrane</keyword>
<feature type="transmembrane region" description="Helical" evidence="8">
    <location>
        <begin position="371"/>
        <end position="388"/>
    </location>
</feature>
<evidence type="ECO:0000313" key="11">
    <source>
        <dbReference type="Proteomes" id="UP000178870"/>
    </source>
</evidence>
<dbReference type="AlphaFoldDB" id="A0A1F7YYI2"/>
<protein>
    <recommendedName>
        <fullName evidence="9">Glycosyltransferase RgtA/B/C/D-like domain-containing protein</fullName>
    </recommendedName>
</protein>
<keyword evidence="6 8" id="KW-1133">Transmembrane helix</keyword>
<feature type="transmembrane region" description="Helical" evidence="8">
    <location>
        <begin position="192"/>
        <end position="208"/>
    </location>
</feature>
<evidence type="ECO:0000256" key="7">
    <source>
        <dbReference type="ARBA" id="ARBA00023136"/>
    </source>
</evidence>
<evidence type="ECO:0000256" key="1">
    <source>
        <dbReference type="ARBA" id="ARBA00004651"/>
    </source>
</evidence>
<keyword evidence="7 8" id="KW-0472">Membrane</keyword>
<comment type="caution">
    <text evidence="10">The sequence shown here is derived from an EMBL/GenBank/DDBJ whole genome shotgun (WGS) entry which is preliminary data.</text>
</comment>
<dbReference type="GO" id="GO:0009103">
    <property type="term" value="P:lipopolysaccharide biosynthetic process"/>
    <property type="evidence" value="ECO:0007669"/>
    <property type="project" value="UniProtKB-ARBA"/>
</dbReference>
<dbReference type="InterPro" id="IPR038731">
    <property type="entry name" value="RgtA/B/C-like"/>
</dbReference>
<dbReference type="PANTHER" id="PTHR33908:SF3">
    <property type="entry name" value="UNDECAPRENYL PHOSPHATE-ALPHA-4-AMINO-4-DEOXY-L-ARABINOSE ARABINOSYL TRANSFERASE"/>
    <property type="match status" value="1"/>
</dbReference>
<organism evidence="10 11">
    <name type="scientific">Candidatus Woesebacteria bacterium RIFCSPHIGHO2_01_FULL_44_21</name>
    <dbReference type="NCBI Taxonomy" id="1802503"/>
    <lineage>
        <taxon>Bacteria</taxon>
        <taxon>Candidatus Woeseibacteriota</taxon>
    </lineage>
</organism>
<evidence type="ECO:0000259" key="9">
    <source>
        <dbReference type="Pfam" id="PF13231"/>
    </source>
</evidence>
<feature type="transmembrane region" description="Helical" evidence="8">
    <location>
        <begin position="92"/>
        <end position="109"/>
    </location>
</feature>
<keyword evidence="4" id="KW-0808">Transferase</keyword>
<gene>
    <name evidence="10" type="ORF">A2803_02575</name>
</gene>